<dbReference type="AlphaFoldDB" id="A0A176RVI0"/>
<gene>
    <name evidence="1" type="ORF">THIOM_004623</name>
</gene>
<sequence>MKLKLNFQQNMIHGISLILKKFQLILVLKILPKITIIICTGHLKNHETHIKKKCDKYNYQLFFINNCIYYEVKLASPFANLLTEKTD</sequence>
<dbReference type="Proteomes" id="UP000076962">
    <property type="component" value="Unassembled WGS sequence"/>
</dbReference>
<protein>
    <submittedName>
        <fullName evidence="1">Uncharacterized protein</fullName>
    </submittedName>
</protein>
<evidence type="ECO:0000313" key="2">
    <source>
        <dbReference type="Proteomes" id="UP000076962"/>
    </source>
</evidence>
<organism evidence="1 2">
    <name type="scientific">Candidatus Thiomargarita nelsonii</name>
    <dbReference type="NCBI Taxonomy" id="1003181"/>
    <lineage>
        <taxon>Bacteria</taxon>
        <taxon>Pseudomonadati</taxon>
        <taxon>Pseudomonadota</taxon>
        <taxon>Gammaproteobacteria</taxon>
        <taxon>Thiotrichales</taxon>
        <taxon>Thiotrichaceae</taxon>
        <taxon>Thiomargarita</taxon>
    </lineage>
</organism>
<evidence type="ECO:0000313" key="1">
    <source>
        <dbReference type="EMBL" id="OAD19725.1"/>
    </source>
</evidence>
<name>A0A176RVI0_9GAMM</name>
<accession>A0A176RVI0</accession>
<reference evidence="1 2" key="1">
    <citation type="submission" date="2016-05" db="EMBL/GenBank/DDBJ databases">
        <title>Single-cell genome of chain-forming Candidatus Thiomargarita nelsonii and comparison to other large sulfur-oxidizing bacteria.</title>
        <authorList>
            <person name="Winkel M."/>
            <person name="Salman V."/>
            <person name="Woyke T."/>
            <person name="Schulz-Vogt H."/>
            <person name="Richter M."/>
            <person name="Flood B."/>
            <person name="Bailey J."/>
            <person name="Amann R."/>
            <person name="Mussmann M."/>
        </authorList>
    </citation>
    <scope>NUCLEOTIDE SEQUENCE [LARGE SCALE GENOMIC DNA]</scope>
    <source>
        <strain evidence="1 2">THI036</strain>
    </source>
</reference>
<proteinExistence type="predicted"/>
<dbReference type="EMBL" id="LUTY01002687">
    <property type="protein sequence ID" value="OAD19725.1"/>
    <property type="molecule type" value="Genomic_DNA"/>
</dbReference>
<keyword evidence="2" id="KW-1185">Reference proteome</keyword>
<comment type="caution">
    <text evidence="1">The sequence shown here is derived from an EMBL/GenBank/DDBJ whole genome shotgun (WGS) entry which is preliminary data.</text>
</comment>